<accession>A0ABV7SCD3</accession>
<dbReference type="EMBL" id="JBHRWR010000009">
    <property type="protein sequence ID" value="MFC3574608.1"/>
    <property type="molecule type" value="Genomic_DNA"/>
</dbReference>
<dbReference type="RefSeq" id="WP_310769448.1">
    <property type="nucleotide sequence ID" value="NZ_JBHRWR010000009.1"/>
</dbReference>
<keyword evidence="2" id="KW-0812">Transmembrane</keyword>
<gene>
    <name evidence="3" type="ORF">ACFOZ0_15270</name>
</gene>
<organism evidence="3 4">
    <name type="scientific">Streptomyces yaanensis</name>
    <dbReference type="NCBI Taxonomy" id="1142239"/>
    <lineage>
        <taxon>Bacteria</taxon>
        <taxon>Bacillati</taxon>
        <taxon>Actinomycetota</taxon>
        <taxon>Actinomycetes</taxon>
        <taxon>Kitasatosporales</taxon>
        <taxon>Streptomycetaceae</taxon>
        <taxon>Streptomyces</taxon>
    </lineage>
</organism>
<feature type="compositionally biased region" description="Low complexity" evidence="1">
    <location>
        <begin position="89"/>
        <end position="101"/>
    </location>
</feature>
<sequence length="221" mass="22506">MSADNRAFTNPPPGPSQPPHQPRWAWWVVGILIPLLGILVTILVSRPGSSDDKSDGNSGAPASTRSSAPAGSGATPDQSADQPAEKPSKSAPAAKPAFGPKVIEADTTNSGSYMEFDTSEPLVVANSTPKGADLIISASTGGAPDLFVPESHMTLAPLADSGAAPTADECAASVQRNGTYTLPATRGGGFCLTTTEGRTVYLKVITAPPAGLAKLEVTVWA</sequence>
<name>A0ABV7SCD3_9ACTN</name>
<keyword evidence="2" id="KW-0472">Membrane</keyword>
<protein>
    <submittedName>
        <fullName evidence="3">Uncharacterized protein</fullName>
    </submittedName>
</protein>
<feature type="compositionally biased region" description="Pro residues" evidence="1">
    <location>
        <begin position="10"/>
        <end position="21"/>
    </location>
</feature>
<evidence type="ECO:0000256" key="1">
    <source>
        <dbReference type="SAM" id="MobiDB-lite"/>
    </source>
</evidence>
<feature type="region of interest" description="Disordered" evidence="1">
    <location>
        <begin position="47"/>
        <end position="104"/>
    </location>
</feature>
<feature type="region of interest" description="Disordered" evidence="1">
    <location>
        <begin position="1"/>
        <end position="21"/>
    </location>
</feature>
<comment type="caution">
    <text evidence="3">The sequence shown here is derived from an EMBL/GenBank/DDBJ whole genome shotgun (WGS) entry which is preliminary data.</text>
</comment>
<reference evidence="4" key="1">
    <citation type="journal article" date="2019" name="Int. J. Syst. Evol. Microbiol.">
        <title>The Global Catalogue of Microorganisms (GCM) 10K type strain sequencing project: providing services to taxonomists for standard genome sequencing and annotation.</title>
        <authorList>
            <consortium name="The Broad Institute Genomics Platform"/>
            <consortium name="The Broad Institute Genome Sequencing Center for Infectious Disease"/>
            <person name="Wu L."/>
            <person name="Ma J."/>
        </authorList>
    </citation>
    <scope>NUCLEOTIDE SEQUENCE [LARGE SCALE GENOMIC DNA]</scope>
    <source>
        <strain evidence="4">CGMCC 4.7035</strain>
    </source>
</reference>
<keyword evidence="2" id="KW-1133">Transmembrane helix</keyword>
<proteinExistence type="predicted"/>
<feature type="transmembrane region" description="Helical" evidence="2">
    <location>
        <begin position="24"/>
        <end position="44"/>
    </location>
</feature>
<feature type="compositionally biased region" description="Polar residues" evidence="1">
    <location>
        <begin position="60"/>
        <end position="81"/>
    </location>
</feature>
<evidence type="ECO:0000313" key="3">
    <source>
        <dbReference type="EMBL" id="MFC3574608.1"/>
    </source>
</evidence>
<dbReference type="Proteomes" id="UP001595701">
    <property type="component" value="Unassembled WGS sequence"/>
</dbReference>
<evidence type="ECO:0000313" key="4">
    <source>
        <dbReference type="Proteomes" id="UP001595701"/>
    </source>
</evidence>
<keyword evidence="4" id="KW-1185">Reference proteome</keyword>
<evidence type="ECO:0000256" key="2">
    <source>
        <dbReference type="SAM" id="Phobius"/>
    </source>
</evidence>